<keyword evidence="2" id="KW-1133">Transmembrane helix</keyword>
<protein>
    <submittedName>
        <fullName evidence="5">Sodium/nucleoside cotransporter</fullName>
    </submittedName>
</protein>
<feature type="region of interest" description="Disordered" evidence="1">
    <location>
        <begin position="1"/>
        <end position="25"/>
    </location>
</feature>
<dbReference type="Pfam" id="PF07670">
    <property type="entry name" value="Gate"/>
    <property type="match status" value="1"/>
</dbReference>
<feature type="transmembrane region" description="Helical" evidence="2">
    <location>
        <begin position="351"/>
        <end position="370"/>
    </location>
</feature>
<keyword evidence="2" id="KW-0812">Transmembrane</keyword>
<feature type="transmembrane region" description="Helical" evidence="2">
    <location>
        <begin position="188"/>
        <end position="205"/>
    </location>
</feature>
<keyword evidence="2" id="KW-0472">Membrane</keyword>
<evidence type="ECO:0000259" key="3">
    <source>
        <dbReference type="Pfam" id="PF01773"/>
    </source>
</evidence>
<dbReference type="GO" id="GO:0005415">
    <property type="term" value="F:nucleoside:sodium symporter activity"/>
    <property type="evidence" value="ECO:0007669"/>
    <property type="project" value="TreeGrafter"/>
</dbReference>
<feature type="transmembrane region" description="Helical" evidence="2">
    <location>
        <begin position="115"/>
        <end position="131"/>
    </location>
</feature>
<feature type="domain" description="Concentrative nucleoside transporter N-terminal" evidence="3">
    <location>
        <begin position="194"/>
        <end position="264"/>
    </location>
</feature>
<proteinExistence type="predicted"/>
<feature type="domain" description="Nucleoside transporter/FeoB GTPase Gate" evidence="4">
    <location>
        <begin position="277"/>
        <end position="372"/>
    </location>
</feature>
<organism evidence="5 6">
    <name type="scientific">Elysia marginata</name>
    <dbReference type="NCBI Taxonomy" id="1093978"/>
    <lineage>
        <taxon>Eukaryota</taxon>
        <taxon>Metazoa</taxon>
        <taxon>Spiralia</taxon>
        <taxon>Lophotrochozoa</taxon>
        <taxon>Mollusca</taxon>
        <taxon>Gastropoda</taxon>
        <taxon>Heterobranchia</taxon>
        <taxon>Euthyneura</taxon>
        <taxon>Panpulmonata</taxon>
        <taxon>Sacoglossa</taxon>
        <taxon>Placobranchoidea</taxon>
        <taxon>Plakobranchidae</taxon>
        <taxon>Elysia</taxon>
    </lineage>
</organism>
<evidence type="ECO:0000313" key="6">
    <source>
        <dbReference type="Proteomes" id="UP000762676"/>
    </source>
</evidence>
<dbReference type="InterPro" id="IPR002668">
    <property type="entry name" value="CNT_N_dom"/>
</dbReference>
<evidence type="ECO:0000256" key="2">
    <source>
        <dbReference type="SAM" id="Phobius"/>
    </source>
</evidence>
<accession>A0AAV4GVV4</accession>
<dbReference type="Proteomes" id="UP000762676">
    <property type="component" value="Unassembled WGS sequence"/>
</dbReference>
<keyword evidence="6" id="KW-1185">Reference proteome</keyword>
<dbReference type="PANTHER" id="PTHR10590:SF4">
    <property type="entry name" value="SOLUTE CARRIER FAMILY 28 MEMBER 3"/>
    <property type="match status" value="1"/>
</dbReference>
<dbReference type="PANTHER" id="PTHR10590">
    <property type="entry name" value="SODIUM/NUCLEOSIDE COTRANSPORTER"/>
    <property type="match status" value="1"/>
</dbReference>
<evidence type="ECO:0000259" key="4">
    <source>
        <dbReference type="Pfam" id="PF07670"/>
    </source>
</evidence>
<dbReference type="GO" id="GO:0005886">
    <property type="term" value="C:plasma membrane"/>
    <property type="evidence" value="ECO:0007669"/>
    <property type="project" value="TreeGrafter"/>
</dbReference>
<name>A0AAV4GVV4_9GAST</name>
<dbReference type="InterPro" id="IPR008276">
    <property type="entry name" value="C_nuclsd_transpt"/>
</dbReference>
<sequence length="377" mass="41847">MVDVFSRMVSVPNGTVDKQDDHKDPNDVVCSGPDKDVTTSEFHDGVIVHVATDEEDCEHHLGPCSRKLDSIEQVTRDFLNRNRDQIFLCLKVLLLLGYMAYYICCVCHKFGDEGSLVLTVITVFLLIKIVVSYTPKRTSCSCTFTSWITAGEKLKRTRKCIRIFLYIIALLGVCIYIGVDVIRHDPSNLQALSGVVVLIFGCFVFSSRPSRVNWHPVFWGFIIQIVMAIITLRTTPGYRAFKWIGDMVEEFVRLSDKGSNFVLGASFRATGPGFFFETAGVMVFFNSCIFVLDYFGILESIILSIGGGLALCLETGPIESVVAAANIFIGLSEAPLLVRPYLPVITRSELHAIMTCGFASISGAFMAMFIKAGVRYM</sequence>
<dbReference type="AlphaFoldDB" id="A0AAV4GVV4"/>
<feature type="transmembrane region" description="Helical" evidence="2">
    <location>
        <begin position="86"/>
        <end position="103"/>
    </location>
</feature>
<dbReference type="EMBL" id="BMAT01005228">
    <property type="protein sequence ID" value="GFR89379.1"/>
    <property type="molecule type" value="Genomic_DNA"/>
</dbReference>
<comment type="caution">
    <text evidence="5">The sequence shown here is derived from an EMBL/GenBank/DDBJ whole genome shotgun (WGS) entry which is preliminary data.</text>
</comment>
<reference evidence="5 6" key="1">
    <citation type="journal article" date="2021" name="Elife">
        <title>Chloroplast acquisition without the gene transfer in kleptoplastic sea slugs, Plakobranchus ocellatus.</title>
        <authorList>
            <person name="Maeda T."/>
            <person name="Takahashi S."/>
            <person name="Yoshida T."/>
            <person name="Shimamura S."/>
            <person name="Takaki Y."/>
            <person name="Nagai Y."/>
            <person name="Toyoda A."/>
            <person name="Suzuki Y."/>
            <person name="Arimoto A."/>
            <person name="Ishii H."/>
            <person name="Satoh N."/>
            <person name="Nishiyama T."/>
            <person name="Hasebe M."/>
            <person name="Maruyama T."/>
            <person name="Minagawa J."/>
            <person name="Obokata J."/>
            <person name="Shigenobu S."/>
        </authorList>
    </citation>
    <scope>NUCLEOTIDE SEQUENCE [LARGE SCALE GENOMIC DNA]</scope>
</reference>
<evidence type="ECO:0000313" key="5">
    <source>
        <dbReference type="EMBL" id="GFR89379.1"/>
    </source>
</evidence>
<dbReference type="Pfam" id="PF01773">
    <property type="entry name" value="Nucleos_tra2_N"/>
    <property type="match status" value="1"/>
</dbReference>
<evidence type="ECO:0000256" key="1">
    <source>
        <dbReference type="SAM" id="MobiDB-lite"/>
    </source>
</evidence>
<feature type="transmembrane region" description="Helical" evidence="2">
    <location>
        <begin position="217"/>
        <end position="235"/>
    </location>
</feature>
<dbReference type="InterPro" id="IPR011642">
    <property type="entry name" value="Gate_dom"/>
</dbReference>
<feature type="transmembrane region" description="Helical" evidence="2">
    <location>
        <begin position="163"/>
        <end position="182"/>
    </location>
</feature>
<gene>
    <name evidence="5" type="ORF">ElyMa_002541400</name>
</gene>
<feature type="transmembrane region" description="Helical" evidence="2">
    <location>
        <begin position="309"/>
        <end position="331"/>
    </location>
</feature>